<evidence type="ECO:0000313" key="14">
    <source>
        <dbReference type="Proteomes" id="UP000180088"/>
    </source>
</evidence>
<keyword evidence="15" id="KW-1185">Reference proteome</keyword>
<keyword evidence="4" id="KW-1003">Cell membrane</keyword>
<evidence type="ECO:0000256" key="4">
    <source>
        <dbReference type="ARBA" id="ARBA00022475"/>
    </source>
</evidence>
<comment type="similarity">
    <text evidence="2 9">Belongs to the MgtC/SapB family.</text>
</comment>
<dbReference type="Pfam" id="PF21770">
    <property type="entry name" value="MgtC_SapB_C"/>
    <property type="match status" value="1"/>
</dbReference>
<evidence type="ECO:0000256" key="2">
    <source>
        <dbReference type="ARBA" id="ARBA00009298"/>
    </source>
</evidence>
<keyword evidence="12" id="KW-0808">Transferase</keyword>
<dbReference type="EMBL" id="MKCS01000001">
    <property type="protein sequence ID" value="OHX13155.1"/>
    <property type="molecule type" value="Genomic_DNA"/>
</dbReference>
<accession>A0A1S1X180</accession>
<evidence type="ECO:0000256" key="6">
    <source>
        <dbReference type="ARBA" id="ARBA00022989"/>
    </source>
</evidence>
<dbReference type="InterPro" id="IPR049177">
    <property type="entry name" value="MgtC_SapB_SrpB_YhiD_N"/>
</dbReference>
<evidence type="ECO:0000256" key="1">
    <source>
        <dbReference type="ARBA" id="ARBA00004651"/>
    </source>
</evidence>
<evidence type="ECO:0000256" key="9">
    <source>
        <dbReference type="RuleBase" id="RU365041"/>
    </source>
</evidence>
<keyword evidence="7 9" id="KW-0472">Membrane</keyword>
<dbReference type="PANTHER" id="PTHR33778:SF3">
    <property type="entry name" value="PROTEIN MGTC"/>
    <property type="match status" value="1"/>
</dbReference>
<evidence type="ECO:0000259" key="10">
    <source>
        <dbReference type="Pfam" id="PF02308"/>
    </source>
</evidence>
<gene>
    <name evidence="13" type="ORF">BI344_00380</name>
    <name evidence="12" type="ORF">BI347_06305</name>
</gene>
<dbReference type="RefSeq" id="WP_071111008.1">
    <property type="nucleotide sequence ID" value="NZ_MKCS01000001.1"/>
</dbReference>
<dbReference type="InterPro" id="IPR003416">
    <property type="entry name" value="MgtC/SapB/SrpB/YhiD_fam"/>
</dbReference>
<keyword evidence="12" id="KW-0489">Methyltransferase</keyword>
<dbReference type="Pfam" id="PF02308">
    <property type="entry name" value="MgtC"/>
    <property type="match status" value="1"/>
</dbReference>
<proteinExistence type="inferred from homology"/>
<dbReference type="Proteomes" id="UP000180088">
    <property type="component" value="Unassembled WGS sequence"/>
</dbReference>
<dbReference type="Gene3D" id="3.30.70.260">
    <property type="match status" value="1"/>
</dbReference>
<dbReference type="EMBL" id="MKCT01000001">
    <property type="protein sequence ID" value="OHX21049.1"/>
    <property type="molecule type" value="Genomic_DNA"/>
</dbReference>
<reference evidence="14 15" key="1">
    <citation type="submission" date="2016-09" db="EMBL/GenBank/DDBJ databases">
        <title>Chromobacterium muskegensis sp. nov., an insecticidal bacterium isolated from Sphagnum bogs.</title>
        <authorList>
            <person name="Sparks M.E."/>
            <person name="Blackburn M.B."/>
            <person name="Gundersen-Rindal D.E."/>
            <person name="Mitchell A."/>
            <person name="Farrar R."/>
            <person name="Kuhar D."/>
        </authorList>
    </citation>
    <scope>NUCLEOTIDE SEQUENCE [LARGE SCALE GENOMIC DNA]</scope>
    <source>
        <strain evidence="13 15">14B-1</strain>
        <strain evidence="12 14">37-2</strain>
    </source>
</reference>
<evidence type="ECO:0000256" key="7">
    <source>
        <dbReference type="ARBA" id="ARBA00023136"/>
    </source>
</evidence>
<dbReference type="InterPro" id="IPR048640">
    <property type="entry name" value="MgtC-like_C"/>
</dbReference>
<dbReference type="GO" id="GO:0032259">
    <property type="term" value="P:methylation"/>
    <property type="evidence" value="ECO:0007669"/>
    <property type="project" value="UniProtKB-KW"/>
</dbReference>
<comment type="function">
    <text evidence="8">Virulence factor required for growth in low Mg(2+) medium and for intramacrophage survival. May be involved in regulating membrane potential by activating Na(+)/K(+)-ATPase.</text>
</comment>
<dbReference type="GO" id="GO:0005886">
    <property type="term" value="C:plasma membrane"/>
    <property type="evidence" value="ECO:0007669"/>
    <property type="project" value="UniProtKB-SubCell"/>
</dbReference>
<feature type="domain" description="MgtC/SapB/SrpB/YhiD N-terminal" evidence="10">
    <location>
        <begin position="23"/>
        <end position="143"/>
    </location>
</feature>
<dbReference type="PRINTS" id="PR01837">
    <property type="entry name" value="MGTCSAPBPROT"/>
</dbReference>
<feature type="transmembrane region" description="Helical" evidence="9">
    <location>
        <begin position="72"/>
        <end position="92"/>
    </location>
</feature>
<keyword evidence="5 9" id="KW-0812">Transmembrane</keyword>
<comment type="subcellular location">
    <subcellularLocation>
        <location evidence="9">Cell inner membrane</location>
        <topology evidence="9">Multi-pass membrane protein</topology>
    </subcellularLocation>
    <subcellularLocation>
        <location evidence="1">Cell membrane</location>
        <topology evidence="1">Multi-pass membrane protein</topology>
    </subcellularLocation>
</comment>
<feature type="domain" description="MgtC-like C-terminal" evidence="11">
    <location>
        <begin position="160"/>
        <end position="236"/>
    </location>
</feature>
<dbReference type="Proteomes" id="UP000180280">
    <property type="component" value="Unassembled WGS sequence"/>
</dbReference>
<evidence type="ECO:0000259" key="11">
    <source>
        <dbReference type="Pfam" id="PF21770"/>
    </source>
</evidence>
<evidence type="ECO:0000313" key="15">
    <source>
        <dbReference type="Proteomes" id="UP000180280"/>
    </source>
</evidence>
<evidence type="ECO:0000313" key="12">
    <source>
        <dbReference type="EMBL" id="OHX13155.1"/>
    </source>
</evidence>
<evidence type="ECO:0000256" key="8">
    <source>
        <dbReference type="ARBA" id="ARBA00025369"/>
    </source>
</evidence>
<keyword evidence="6 9" id="KW-1133">Transmembrane helix</keyword>
<comment type="caution">
    <text evidence="12">The sequence shown here is derived from an EMBL/GenBank/DDBJ whole genome shotgun (WGS) entry which is preliminary data.</text>
</comment>
<keyword evidence="9" id="KW-0997">Cell inner membrane</keyword>
<organism evidence="12 14">
    <name type="scientific">Chromobacterium sphagni</name>
    <dbReference type="NCBI Taxonomy" id="1903179"/>
    <lineage>
        <taxon>Bacteria</taxon>
        <taxon>Pseudomonadati</taxon>
        <taxon>Pseudomonadota</taxon>
        <taxon>Betaproteobacteria</taxon>
        <taxon>Neisseriales</taxon>
        <taxon>Chromobacteriaceae</taxon>
        <taxon>Chromobacterium</taxon>
    </lineage>
</organism>
<dbReference type="GO" id="GO:0008168">
    <property type="term" value="F:methyltransferase activity"/>
    <property type="evidence" value="ECO:0007669"/>
    <property type="project" value="UniProtKB-KW"/>
</dbReference>
<protein>
    <recommendedName>
        <fullName evidence="3 9">Protein MgtC</fullName>
    </recommendedName>
</protein>
<evidence type="ECO:0000256" key="3">
    <source>
        <dbReference type="ARBA" id="ARBA00013833"/>
    </source>
</evidence>
<dbReference type="PANTHER" id="PTHR33778">
    <property type="entry name" value="PROTEIN MGTC"/>
    <property type="match status" value="1"/>
</dbReference>
<name>A0A1S1X180_9NEIS</name>
<comment type="caution">
    <text evidence="9">Lacks conserved residue(s) required for the propagation of feature annotation.</text>
</comment>
<evidence type="ECO:0000313" key="13">
    <source>
        <dbReference type="EMBL" id="OHX21049.1"/>
    </source>
</evidence>
<evidence type="ECO:0000256" key="5">
    <source>
        <dbReference type="ARBA" id="ARBA00022692"/>
    </source>
</evidence>
<dbReference type="STRING" id="1903179.BI347_06305"/>
<dbReference type="AlphaFoldDB" id="A0A1S1X180"/>
<feature type="transmembrane region" description="Helical" evidence="9">
    <location>
        <begin position="13"/>
        <end position="34"/>
    </location>
</feature>
<sequence length="242" mass="25751">MHYNLHNLFDIDLFGMLHTLVCLATAFISGTVIGLERQYRQRTAGLRTNALVAVSAAAFVNMALQLDGTGSAARVVAYVVSGVGFLGAGTIMKEGLNVRGLNTAATLWGSAATGACAGAGMLGQAFLTTLFVLAVNTLLRPVVNSINRRPIDDETSEVTYQLCVIASRDEQKRALAQVGELLEQANYPVGDLDVESFSDDEVEMTATLLATSVDSDELDRIAAALAAHPYISQAYWNTSTSE</sequence>
<dbReference type="OrthoDB" id="9811198at2"/>